<proteinExistence type="predicted"/>
<dbReference type="AlphaFoldDB" id="A0A834HVZ8"/>
<sequence>MKIFFCTCTRESCGIQSLYKAKDICGQMGELLFKNVDKFLILKHEICVLNIVCKTLICDKARNNKWSKDLLLISMRTADAVRLAGINISKRPWRLLSA</sequence>
<name>A0A834HVZ8_RHYFE</name>
<accession>A0A834HVZ8</accession>
<reference evidence="1" key="1">
    <citation type="submission" date="2020-08" db="EMBL/GenBank/DDBJ databases">
        <title>Genome sequencing and assembly of the red palm weevil Rhynchophorus ferrugineus.</title>
        <authorList>
            <person name="Dias G.B."/>
            <person name="Bergman C.M."/>
            <person name="Manee M."/>
        </authorList>
    </citation>
    <scope>NUCLEOTIDE SEQUENCE</scope>
    <source>
        <strain evidence="1">AA-2017</strain>
        <tissue evidence="1">Whole larva</tissue>
    </source>
</reference>
<dbReference type="EMBL" id="JAACXV010014186">
    <property type="protein sequence ID" value="KAF7269777.1"/>
    <property type="molecule type" value="Genomic_DNA"/>
</dbReference>
<organism evidence="1 2">
    <name type="scientific">Rhynchophorus ferrugineus</name>
    <name type="common">Red palm weevil</name>
    <name type="synonym">Curculio ferrugineus</name>
    <dbReference type="NCBI Taxonomy" id="354439"/>
    <lineage>
        <taxon>Eukaryota</taxon>
        <taxon>Metazoa</taxon>
        <taxon>Ecdysozoa</taxon>
        <taxon>Arthropoda</taxon>
        <taxon>Hexapoda</taxon>
        <taxon>Insecta</taxon>
        <taxon>Pterygota</taxon>
        <taxon>Neoptera</taxon>
        <taxon>Endopterygota</taxon>
        <taxon>Coleoptera</taxon>
        <taxon>Polyphaga</taxon>
        <taxon>Cucujiformia</taxon>
        <taxon>Curculionidae</taxon>
        <taxon>Dryophthorinae</taxon>
        <taxon>Rhynchophorus</taxon>
    </lineage>
</organism>
<comment type="caution">
    <text evidence="1">The sequence shown here is derived from an EMBL/GenBank/DDBJ whole genome shotgun (WGS) entry which is preliminary data.</text>
</comment>
<gene>
    <name evidence="1" type="ORF">GWI33_017198</name>
</gene>
<evidence type="ECO:0000313" key="1">
    <source>
        <dbReference type="EMBL" id="KAF7269777.1"/>
    </source>
</evidence>
<dbReference type="Proteomes" id="UP000625711">
    <property type="component" value="Unassembled WGS sequence"/>
</dbReference>
<protein>
    <submittedName>
        <fullName evidence="1">Uncharacterized protein</fullName>
    </submittedName>
</protein>
<keyword evidence="2" id="KW-1185">Reference proteome</keyword>
<evidence type="ECO:0000313" key="2">
    <source>
        <dbReference type="Proteomes" id="UP000625711"/>
    </source>
</evidence>